<accession>X0TKM1</accession>
<organism evidence="2">
    <name type="scientific">marine sediment metagenome</name>
    <dbReference type="NCBI Taxonomy" id="412755"/>
    <lineage>
        <taxon>unclassified sequences</taxon>
        <taxon>metagenomes</taxon>
        <taxon>ecological metagenomes</taxon>
    </lineage>
</organism>
<feature type="domain" description="Pyrrolo-quinoline quinone repeat" evidence="1">
    <location>
        <begin position="225"/>
        <end position="326"/>
    </location>
</feature>
<comment type="caution">
    <text evidence="2">The sequence shown here is derived from an EMBL/GenBank/DDBJ whole genome shotgun (WGS) entry which is preliminary data.</text>
</comment>
<protein>
    <recommendedName>
        <fullName evidence="1">Pyrrolo-quinoline quinone repeat domain-containing protein</fullName>
    </recommendedName>
</protein>
<feature type="non-terminal residue" evidence="2">
    <location>
        <position position="338"/>
    </location>
</feature>
<dbReference type="InterPro" id="IPR011047">
    <property type="entry name" value="Quinoprotein_ADH-like_sf"/>
</dbReference>
<dbReference type="InterPro" id="IPR002372">
    <property type="entry name" value="PQQ_rpt_dom"/>
</dbReference>
<dbReference type="Pfam" id="PF13360">
    <property type="entry name" value="PQQ_2"/>
    <property type="match status" value="1"/>
</dbReference>
<evidence type="ECO:0000313" key="2">
    <source>
        <dbReference type="EMBL" id="GAF76630.1"/>
    </source>
</evidence>
<feature type="non-terminal residue" evidence="2">
    <location>
        <position position="1"/>
    </location>
</feature>
<dbReference type="SUPFAM" id="SSF50998">
    <property type="entry name" value="Quinoprotein alcohol dehydrogenase-like"/>
    <property type="match status" value="1"/>
</dbReference>
<dbReference type="InterPro" id="IPR015943">
    <property type="entry name" value="WD40/YVTN_repeat-like_dom_sf"/>
</dbReference>
<dbReference type="EMBL" id="BARS01009577">
    <property type="protein sequence ID" value="GAF76630.1"/>
    <property type="molecule type" value="Genomic_DNA"/>
</dbReference>
<reference evidence="2" key="1">
    <citation type="journal article" date="2014" name="Front. Microbiol.">
        <title>High frequency of phylogenetically diverse reductive dehalogenase-homologous genes in deep subseafloor sedimentary metagenomes.</title>
        <authorList>
            <person name="Kawai M."/>
            <person name="Futagami T."/>
            <person name="Toyoda A."/>
            <person name="Takaki Y."/>
            <person name="Nishi S."/>
            <person name="Hori S."/>
            <person name="Arai W."/>
            <person name="Tsubouchi T."/>
            <person name="Morono Y."/>
            <person name="Uchiyama I."/>
            <person name="Ito T."/>
            <person name="Fujiyama A."/>
            <person name="Inagaki F."/>
            <person name="Takami H."/>
        </authorList>
    </citation>
    <scope>NUCLEOTIDE SEQUENCE</scope>
    <source>
        <strain evidence="2">Expedition CK06-06</strain>
    </source>
</reference>
<dbReference type="PANTHER" id="PTHR34512">
    <property type="entry name" value="CELL SURFACE PROTEIN"/>
    <property type="match status" value="1"/>
</dbReference>
<gene>
    <name evidence="2" type="ORF">S01H1_17988</name>
</gene>
<sequence length="338" mass="37035">LAPRGVAYVKQGDGWEKTVKPWPDTIDQWTHFLHDAGNNAVARDTQVGPPRSLQWVAPPLWLRSHETPSGIEGLVSGGGRVFYFFDEGIVGITDQRLPERWSLVCRDAFNGKLLWKRPVEPWGWTEWARDRFEGKDWTTIRGGRTVVPNENQRRLVVEDDRLYATLGFLAPLAILDAATGEVLVTVEGTEPVRETLASDGVVLVYSRDPLAQTAKRRGDADAGPSTLTAVGGDSGKVLWKQEARPINSLMLAVDGGRVVYQSGRKLTCLKLTDGQPLWEVEGPKGRGRTLIACDGVVLLYVGNTLEARDAGTGERLWRQEKVPSSAGGEGPDLFVTGG</sequence>
<evidence type="ECO:0000259" key="1">
    <source>
        <dbReference type="Pfam" id="PF13360"/>
    </source>
</evidence>
<proteinExistence type="predicted"/>
<dbReference type="Gene3D" id="2.130.10.10">
    <property type="entry name" value="YVTN repeat-like/Quinoprotein amine dehydrogenase"/>
    <property type="match status" value="1"/>
</dbReference>
<dbReference type="PANTHER" id="PTHR34512:SF30">
    <property type="entry name" value="OUTER MEMBRANE PROTEIN ASSEMBLY FACTOR BAMB"/>
    <property type="match status" value="1"/>
</dbReference>
<name>X0TKM1_9ZZZZ</name>
<dbReference type="AlphaFoldDB" id="X0TKM1"/>